<dbReference type="PANTHER" id="PTHR11524">
    <property type="entry name" value="60S RIBOSOMAL PROTEIN L7"/>
    <property type="match status" value="1"/>
</dbReference>
<dbReference type="Gene3D" id="3.30.1390.20">
    <property type="entry name" value="Ribosomal protein L30, ferredoxin-like fold domain"/>
    <property type="match status" value="1"/>
</dbReference>
<dbReference type="GO" id="GO:0000463">
    <property type="term" value="P:maturation of LSU-rRNA from tricistronic rRNA transcript (SSU-rRNA, 5.8S rRNA, LSU-rRNA)"/>
    <property type="evidence" value="ECO:0007669"/>
    <property type="project" value="TreeGrafter"/>
</dbReference>
<comment type="caution">
    <text evidence="6">The sequence shown here is derived from an EMBL/GenBank/DDBJ whole genome shotgun (WGS) entry which is preliminary data.</text>
</comment>
<sequence>MSDSNRAIPAPIYVAETLLKKRKANEKGAAIKARQRLELKKTKKSLKKAQFKRADEFIRDFRTVEKQGKRIRALTKGTLKGSNKKGDGKLVFIARIKTENAIHPRLQRTLAKLRLLKMNSGVFAVCDDSTIKELQRIEPFVSYGVPSLKTVRELVMKRGATTIKGVRTPLTDNALVEELLGDKGVICVEDIIHEIVSVGENFDVVSKFLSPFQLNDPVQGWRQKKLKEVTERLNEEESAEDDINKLIETMN</sequence>
<evidence type="ECO:0000256" key="3">
    <source>
        <dbReference type="ARBA" id="ARBA00023274"/>
    </source>
</evidence>
<feature type="domain" description="Large ribosomal subunit protein uL30-like ferredoxin-like fold" evidence="4">
    <location>
        <begin position="91"/>
        <end position="141"/>
    </location>
</feature>
<dbReference type="InterPro" id="IPR036919">
    <property type="entry name" value="Ribo_uL30_ferredoxin-like_sf"/>
</dbReference>
<protein>
    <recommendedName>
        <fullName evidence="8">60S ribosomal protein L7</fullName>
    </recommendedName>
</protein>
<proteinExistence type="inferred from homology"/>
<gene>
    <name evidence="6" type="ORF">INT47_010997</name>
</gene>
<dbReference type="Proteomes" id="UP000603453">
    <property type="component" value="Unassembled WGS sequence"/>
</dbReference>
<dbReference type="Pfam" id="PF00327">
    <property type="entry name" value="Ribosomal_L30"/>
    <property type="match status" value="1"/>
</dbReference>
<reference evidence="6" key="1">
    <citation type="submission" date="2020-12" db="EMBL/GenBank/DDBJ databases">
        <title>Metabolic potential, ecology and presence of endohyphal bacteria is reflected in genomic diversity of Mucoromycotina.</title>
        <authorList>
            <person name="Muszewska A."/>
            <person name="Okrasinska A."/>
            <person name="Steczkiewicz K."/>
            <person name="Drgas O."/>
            <person name="Orlowska M."/>
            <person name="Perlinska-Lenart U."/>
            <person name="Aleksandrzak-Piekarczyk T."/>
            <person name="Szatraj K."/>
            <person name="Zielenkiewicz U."/>
            <person name="Pilsyk S."/>
            <person name="Malc E."/>
            <person name="Mieczkowski P."/>
            <person name="Kruszewska J.S."/>
            <person name="Biernat P."/>
            <person name="Pawlowska J."/>
        </authorList>
    </citation>
    <scope>NUCLEOTIDE SEQUENCE</scope>
    <source>
        <strain evidence="6">WA0000017839</strain>
    </source>
</reference>
<dbReference type="SUPFAM" id="SSF55129">
    <property type="entry name" value="Ribosomal protein L30p/L7e"/>
    <property type="match status" value="1"/>
</dbReference>
<dbReference type="InterPro" id="IPR016082">
    <property type="entry name" value="Ribosomal_uL30_ferredoxin-like"/>
</dbReference>
<organism evidence="6 7">
    <name type="scientific">Mucor saturninus</name>
    <dbReference type="NCBI Taxonomy" id="64648"/>
    <lineage>
        <taxon>Eukaryota</taxon>
        <taxon>Fungi</taxon>
        <taxon>Fungi incertae sedis</taxon>
        <taxon>Mucoromycota</taxon>
        <taxon>Mucoromycotina</taxon>
        <taxon>Mucoromycetes</taxon>
        <taxon>Mucorales</taxon>
        <taxon>Mucorineae</taxon>
        <taxon>Mucoraceae</taxon>
        <taxon>Mucor</taxon>
    </lineage>
</organism>
<evidence type="ECO:0000313" key="7">
    <source>
        <dbReference type="Proteomes" id="UP000603453"/>
    </source>
</evidence>
<feature type="domain" description="Large ribosomal subunit protein uL30 N-terminal eukaryotes" evidence="5">
    <location>
        <begin position="14"/>
        <end position="72"/>
    </location>
</feature>
<accession>A0A8H7QRE1</accession>
<dbReference type="InterPro" id="IPR035808">
    <property type="entry name" value="Ribosomal_uL30_euk_arc"/>
</dbReference>
<dbReference type="InterPro" id="IPR039699">
    <property type="entry name" value="Ribosomal_uL30"/>
</dbReference>
<keyword evidence="3" id="KW-0687">Ribonucleoprotein</keyword>
<dbReference type="GO" id="GO:0003735">
    <property type="term" value="F:structural constituent of ribosome"/>
    <property type="evidence" value="ECO:0007669"/>
    <property type="project" value="TreeGrafter"/>
</dbReference>
<dbReference type="EMBL" id="JAEPRD010000131">
    <property type="protein sequence ID" value="KAG2197291.1"/>
    <property type="molecule type" value="Genomic_DNA"/>
</dbReference>
<dbReference type="GO" id="GO:0003723">
    <property type="term" value="F:RNA binding"/>
    <property type="evidence" value="ECO:0007669"/>
    <property type="project" value="TreeGrafter"/>
</dbReference>
<evidence type="ECO:0000256" key="2">
    <source>
        <dbReference type="ARBA" id="ARBA00022980"/>
    </source>
</evidence>
<dbReference type="PANTHER" id="PTHR11524:SF16">
    <property type="entry name" value="LARGE RIBOSOMAL SUBUNIT PROTEIN UL30"/>
    <property type="match status" value="1"/>
</dbReference>
<evidence type="ECO:0008006" key="8">
    <source>
        <dbReference type="Google" id="ProtNLM"/>
    </source>
</evidence>
<evidence type="ECO:0000313" key="6">
    <source>
        <dbReference type="EMBL" id="KAG2197291.1"/>
    </source>
</evidence>
<dbReference type="InterPro" id="IPR012988">
    <property type="entry name" value="Ribosomal_uL30_N_euk"/>
</dbReference>
<name>A0A8H7QRE1_9FUNG</name>
<evidence type="ECO:0000256" key="1">
    <source>
        <dbReference type="ARBA" id="ARBA00007594"/>
    </source>
</evidence>
<dbReference type="FunFam" id="3.30.1390.20:FF:000004">
    <property type="entry name" value="60S ribosomal protein L7"/>
    <property type="match status" value="1"/>
</dbReference>
<evidence type="ECO:0000259" key="5">
    <source>
        <dbReference type="Pfam" id="PF08079"/>
    </source>
</evidence>
<dbReference type="Pfam" id="PF08079">
    <property type="entry name" value="Ribosomal_L30_N"/>
    <property type="match status" value="1"/>
</dbReference>
<dbReference type="OrthoDB" id="28644at2759"/>
<keyword evidence="2" id="KW-0689">Ribosomal protein</keyword>
<dbReference type="GO" id="GO:0022625">
    <property type="term" value="C:cytosolic large ribosomal subunit"/>
    <property type="evidence" value="ECO:0007669"/>
    <property type="project" value="TreeGrafter"/>
</dbReference>
<keyword evidence="7" id="KW-1185">Reference proteome</keyword>
<dbReference type="AlphaFoldDB" id="A0A8H7QRE1"/>
<comment type="similarity">
    <text evidence="1">Belongs to the universal ribosomal protein uL30 family.</text>
</comment>
<dbReference type="CDD" id="cd01657">
    <property type="entry name" value="Ribosomal_L7_archeal_euk"/>
    <property type="match status" value="1"/>
</dbReference>
<evidence type="ECO:0000259" key="4">
    <source>
        <dbReference type="Pfam" id="PF00327"/>
    </source>
</evidence>